<reference evidence="2" key="2">
    <citation type="submission" date="2011-01" db="EMBL/GenBank/DDBJ databases">
        <title>The complete genome of Nitratifractor salsuginis DSM 16511.</title>
        <authorList>
            <consortium name="US DOE Joint Genome Institute (JGI-PGF)"/>
            <person name="Lucas S."/>
            <person name="Copeland A."/>
            <person name="Lapidus A."/>
            <person name="Bruce D."/>
            <person name="Goodwin L."/>
            <person name="Pitluck S."/>
            <person name="Kyrpides N."/>
            <person name="Mavromatis K."/>
            <person name="Ivanova N."/>
            <person name="Mikhailova N."/>
            <person name="Zeytun A."/>
            <person name="Detter J.C."/>
            <person name="Tapia R."/>
            <person name="Han C."/>
            <person name="Land M."/>
            <person name="Hauser L."/>
            <person name="Markowitz V."/>
            <person name="Cheng J.-F."/>
            <person name="Hugenholtz P."/>
            <person name="Woyke T."/>
            <person name="Wu D."/>
            <person name="Tindall B."/>
            <person name="Schuetze A."/>
            <person name="Brambilla E."/>
            <person name="Klenk H.-P."/>
            <person name="Eisen J.A."/>
        </authorList>
    </citation>
    <scope>NUCLEOTIDE SEQUENCE [LARGE SCALE GENOMIC DNA]</scope>
    <source>
        <strain evidence="2">DSM 16511 / JCM 12458 / E9I37-1</strain>
    </source>
</reference>
<dbReference type="HOGENOM" id="CLU_172323_0_0_7"/>
<gene>
    <name evidence="1" type="ordered locus">Nitsa_1074</name>
</gene>
<dbReference type="AlphaFoldDB" id="E6WXS3"/>
<dbReference type="OrthoDB" id="5345307at2"/>
<dbReference type="KEGG" id="nsa:Nitsa_1074"/>
<evidence type="ECO:0000313" key="2">
    <source>
        <dbReference type="Proteomes" id="UP000008633"/>
    </source>
</evidence>
<sequence>MELSQYIESKIDKALGKLRSNEELEWVLRRRLTKKEFKVLKGDIEGHCEDAIKSKLKLDDERLAQIRENIRHKLNQDRIKRELYTSAGAVE</sequence>
<protein>
    <submittedName>
        <fullName evidence="1">Uncharacterized protein</fullName>
    </submittedName>
</protein>
<name>E6WXS3_NITSE</name>
<dbReference type="Proteomes" id="UP000008633">
    <property type="component" value="Chromosome"/>
</dbReference>
<reference evidence="1 2" key="1">
    <citation type="journal article" date="2011" name="Stand. Genomic Sci.">
        <title>Complete genome sequence of Nitratifractor salsuginis type strain (E9I37-1).</title>
        <authorList>
            <person name="Anderson I."/>
            <person name="Sikorski J."/>
            <person name="Zeytun A."/>
            <person name="Nolan M."/>
            <person name="Lapidus A."/>
            <person name="Lucas S."/>
            <person name="Hammon N."/>
            <person name="Deshpande S."/>
            <person name="Cheng J.F."/>
            <person name="Tapia R."/>
            <person name="Han C."/>
            <person name="Goodwin L."/>
            <person name="Pitluck S."/>
            <person name="Liolios K."/>
            <person name="Pagani I."/>
            <person name="Ivanova N."/>
            <person name="Huntemann M."/>
            <person name="Mavromatis K."/>
            <person name="Ovchinikova G."/>
            <person name="Pati A."/>
            <person name="Chen A."/>
            <person name="Palaniappan K."/>
            <person name="Land M."/>
            <person name="Hauser L."/>
            <person name="Brambilla E.M."/>
            <person name="Ngatchou-Djao O.D."/>
            <person name="Rohde M."/>
            <person name="Tindall B.J."/>
            <person name="Goker M."/>
            <person name="Detter J.C."/>
            <person name="Woyke T."/>
            <person name="Bristow J."/>
            <person name="Eisen J.A."/>
            <person name="Markowitz V."/>
            <person name="Hugenholtz P."/>
            <person name="Klenk H.P."/>
            <person name="Kyrpides N.C."/>
        </authorList>
    </citation>
    <scope>NUCLEOTIDE SEQUENCE [LARGE SCALE GENOMIC DNA]</scope>
    <source>
        <strain evidence="2">DSM 16511 / JCM 12458 / E9I37-1</strain>
    </source>
</reference>
<dbReference type="RefSeq" id="WP_013554023.1">
    <property type="nucleotide sequence ID" value="NC_014935.1"/>
</dbReference>
<organism evidence="1 2">
    <name type="scientific">Nitratifractor salsuginis (strain DSM 16511 / JCM 12458 / E9I37-1)</name>
    <dbReference type="NCBI Taxonomy" id="749222"/>
    <lineage>
        <taxon>Bacteria</taxon>
        <taxon>Pseudomonadati</taxon>
        <taxon>Campylobacterota</taxon>
        <taxon>Epsilonproteobacteria</taxon>
        <taxon>Campylobacterales</taxon>
        <taxon>Sulfurovaceae</taxon>
        <taxon>Nitratifractor</taxon>
    </lineage>
</organism>
<dbReference type="EMBL" id="CP002452">
    <property type="protein sequence ID" value="ADV46330.1"/>
    <property type="molecule type" value="Genomic_DNA"/>
</dbReference>
<dbReference type="STRING" id="749222.Nitsa_1074"/>
<keyword evidence="2" id="KW-1185">Reference proteome</keyword>
<accession>E6WXS3</accession>
<evidence type="ECO:0000313" key="1">
    <source>
        <dbReference type="EMBL" id="ADV46330.1"/>
    </source>
</evidence>
<proteinExistence type="predicted"/>